<accession>A0A9X2KG77</accession>
<dbReference type="Pfam" id="PF22594">
    <property type="entry name" value="GTP-eEF1A_C"/>
    <property type="match status" value="1"/>
</dbReference>
<evidence type="ECO:0000256" key="3">
    <source>
        <dbReference type="ARBA" id="ARBA00011760"/>
    </source>
</evidence>
<dbReference type="GO" id="GO:0004020">
    <property type="term" value="F:adenylylsulfate kinase activity"/>
    <property type="evidence" value="ECO:0007669"/>
    <property type="project" value="UniProtKB-EC"/>
</dbReference>
<feature type="binding site" evidence="11">
    <location>
        <begin position="63"/>
        <end position="70"/>
    </location>
    <ligand>
        <name>GTP</name>
        <dbReference type="ChEBI" id="CHEBI:37565"/>
    </ligand>
</feature>
<dbReference type="PROSITE" id="PS00301">
    <property type="entry name" value="G_TR_1"/>
    <property type="match status" value="1"/>
</dbReference>
<evidence type="ECO:0000256" key="9">
    <source>
        <dbReference type="ARBA" id="ARBA00024872"/>
    </source>
</evidence>
<name>A0A9X2KG77_9HYPH</name>
<dbReference type="InterPro" id="IPR000795">
    <property type="entry name" value="T_Tr_GTP-bd_dom"/>
</dbReference>
<dbReference type="GO" id="GO:0003924">
    <property type="term" value="F:GTPase activity"/>
    <property type="evidence" value="ECO:0007669"/>
    <property type="project" value="InterPro"/>
</dbReference>
<evidence type="ECO:0000256" key="5">
    <source>
        <dbReference type="ARBA" id="ARBA00022695"/>
    </source>
</evidence>
<dbReference type="InterPro" id="IPR044138">
    <property type="entry name" value="CysN_II"/>
</dbReference>
<dbReference type="EMBL" id="JALHBS010000100">
    <property type="protein sequence ID" value="MCP3056559.1"/>
    <property type="molecule type" value="Genomic_DNA"/>
</dbReference>
<comment type="subunit">
    <text evidence="3">Sulfate-activating enzymes, NodP and NodQ, may be physically associated.</text>
</comment>
<evidence type="ECO:0000259" key="14">
    <source>
        <dbReference type="PROSITE" id="PS51722"/>
    </source>
</evidence>
<evidence type="ECO:0000256" key="12">
    <source>
        <dbReference type="SAM" id="MobiDB-lite"/>
    </source>
</evidence>
<dbReference type="Pfam" id="PF00009">
    <property type="entry name" value="GTP_EFTU"/>
    <property type="match status" value="1"/>
</dbReference>
<comment type="caution">
    <text evidence="15">The sequence shown here is derived from an EMBL/GenBank/DDBJ whole genome shotgun (WGS) entry which is preliminary data.</text>
</comment>
<keyword evidence="7 11" id="KW-0067">ATP-binding</keyword>
<dbReference type="GO" id="GO:0004781">
    <property type="term" value="F:sulfate adenylyltransferase (ATP) activity"/>
    <property type="evidence" value="ECO:0007669"/>
    <property type="project" value="UniProtKB-UniRule"/>
</dbReference>
<dbReference type="GO" id="GO:0070814">
    <property type="term" value="P:hydrogen sulfide biosynthetic process"/>
    <property type="evidence" value="ECO:0007669"/>
    <property type="project" value="UniProtKB-UniRule"/>
</dbReference>
<evidence type="ECO:0000256" key="4">
    <source>
        <dbReference type="ARBA" id="ARBA00022679"/>
    </source>
</evidence>
<dbReference type="Proteomes" id="UP001155220">
    <property type="component" value="Unassembled WGS sequence"/>
</dbReference>
<comment type="subunit">
    <text evidence="11">Heterodimer composed of CysD, the smaller subunit, and CysN.</text>
</comment>
<comment type="similarity">
    <text evidence="11">Belongs to the TRAFAC class translation factor GTPase superfamily. Classic translation factor GTPase family. CysN/NodQ subfamily.</text>
</comment>
<feature type="region of interest" description="Disordered" evidence="12">
    <location>
        <begin position="1"/>
        <end position="27"/>
    </location>
</feature>
<sequence>MTSALRERRPAEEADAETSFAKPTIIAGEKPMAASERTLEADLAAPRPHVAPAASLLRFITCGSVDDGKSTLIGRLLYETNAVFDDQLDALKRDSKKFGTTGEDLDFALLVDGLSAEREQGITIDVAYRYFSTGHRAFIIADTPGHEQYTRNMATGASQAELAVILVDARKGILPQTRRHSFITSLVGIKSVVIAINKMDLVDFAEDRYEGIKRDYEAILPALGFTDVSFVPVSAKNGDNIAARSPNMPWYRGETLLERLESVTPETFDAGSAPFRMPVQWVNRPDLDFRGFAGTIASGSIAAGDPVVVLPGRRETRVKAVWDRDGEVLSAAAGEAVTLTLADEVDVSRGDVLARPDDMLAAVKSVAAEILWMVDRPLVPGGRLVAKLGTASTPASVRGLDAAVDIHSFAPKPANVLLMNEIGRVTLGFDRPIVAASYEESREFGAFILIDPLTNETLALGVVRTVNDDEPLRSSAEPGSTLNELKALWLGEAADPDRRASILRYRMAAAVLFGFVGFLFGLHPGLAMVLAFLDVALRPLLRVAFGAHQTRHTPEGMPATVRDGAGI</sequence>
<evidence type="ECO:0000256" key="2">
    <source>
        <dbReference type="ARBA" id="ARBA00002357"/>
    </source>
</evidence>
<dbReference type="CDD" id="cd04166">
    <property type="entry name" value="CysN_ATPS"/>
    <property type="match status" value="1"/>
</dbReference>
<dbReference type="GO" id="GO:0005524">
    <property type="term" value="F:ATP binding"/>
    <property type="evidence" value="ECO:0007669"/>
    <property type="project" value="UniProtKB-KW"/>
</dbReference>
<feature type="binding site" evidence="11">
    <location>
        <begin position="142"/>
        <end position="146"/>
    </location>
    <ligand>
        <name>GTP</name>
        <dbReference type="ChEBI" id="CHEBI:37565"/>
    </ligand>
</feature>
<organism evidence="15 16">
    <name type="scientific">Aurantimonas marianensis</name>
    <dbReference type="NCBI Taxonomy" id="2920428"/>
    <lineage>
        <taxon>Bacteria</taxon>
        <taxon>Pseudomonadati</taxon>
        <taxon>Pseudomonadota</taxon>
        <taxon>Alphaproteobacteria</taxon>
        <taxon>Hyphomicrobiales</taxon>
        <taxon>Aurantimonadaceae</taxon>
        <taxon>Aurantimonas</taxon>
    </lineage>
</organism>
<proteinExistence type="inferred from homology"/>
<gene>
    <name evidence="11 15" type="primary">cysN</name>
    <name evidence="15" type="ORF">MJ956_15595</name>
</gene>
<dbReference type="PRINTS" id="PR00315">
    <property type="entry name" value="ELONGATNFCT"/>
</dbReference>
<dbReference type="NCBIfam" id="TIGR02034">
    <property type="entry name" value="CysN"/>
    <property type="match status" value="1"/>
</dbReference>
<dbReference type="FunFam" id="3.40.50.300:FF:000119">
    <property type="entry name" value="Sulfate adenylyltransferase subunit 1"/>
    <property type="match status" value="1"/>
</dbReference>
<comment type="pathway">
    <text evidence="11">Sulfur metabolism; hydrogen sulfide biosynthesis; sulfite from sulfate: step 1/3.</text>
</comment>
<comment type="function">
    <text evidence="11">With CysD forms the ATP sulfurylase (ATPS) that catalyzes the adenylation of sulfate producing adenosine 5'-phosphosulfate (APS) and diphosphate, the first enzymatic step in sulfur assimilation pathway. APS synthesis involves the formation of a high-energy phosphoric-sulfuric acid anhydride bond driven by GTP hydrolysis by CysN coupled to ATP hydrolysis by CysD.</text>
</comment>
<feature type="binding site" evidence="11">
    <location>
        <begin position="197"/>
        <end position="200"/>
    </location>
    <ligand>
        <name>GTP</name>
        <dbReference type="ChEBI" id="CHEBI:37565"/>
    </ligand>
</feature>
<dbReference type="InterPro" id="IPR027417">
    <property type="entry name" value="P-loop_NTPase"/>
</dbReference>
<comment type="function">
    <text evidence="2">APS kinase catalyzes the synthesis of activated sulfate.</text>
</comment>
<dbReference type="InterPro" id="IPR054696">
    <property type="entry name" value="GTP-eEF1A_C"/>
</dbReference>
<evidence type="ECO:0000256" key="8">
    <source>
        <dbReference type="ARBA" id="ARBA00023134"/>
    </source>
</evidence>
<evidence type="ECO:0000256" key="10">
    <source>
        <dbReference type="ARBA" id="ARBA00049370"/>
    </source>
</evidence>
<dbReference type="Gene3D" id="2.40.30.10">
    <property type="entry name" value="Translation factors"/>
    <property type="match status" value="2"/>
</dbReference>
<dbReference type="SUPFAM" id="SSF52540">
    <property type="entry name" value="P-loop containing nucleoside triphosphate hydrolases"/>
    <property type="match status" value="1"/>
</dbReference>
<keyword evidence="13" id="KW-0812">Transmembrane</keyword>
<keyword evidence="6 11" id="KW-0547">Nucleotide-binding</keyword>
<dbReference type="InterPro" id="IPR011779">
    <property type="entry name" value="SO4_adenylTrfase_lsu"/>
</dbReference>
<keyword evidence="5 11" id="KW-0548">Nucleotidyltransferase</keyword>
<keyword evidence="13" id="KW-0472">Membrane</keyword>
<dbReference type="CDD" id="cd03695">
    <property type="entry name" value="CysN_NodQ_II"/>
    <property type="match status" value="1"/>
</dbReference>
<dbReference type="NCBIfam" id="NF003478">
    <property type="entry name" value="PRK05124.1"/>
    <property type="match status" value="1"/>
</dbReference>
<dbReference type="InterPro" id="IPR009000">
    <property type="entry name" value="Transl_B-barrel_sf"/>
</dbReference>
<comment type="catalytic activity">
    <reaction evidence="1">
        <text>adenosine 5'-phosphosulfate + ATP = 3'-phosphoadenylyl sulfate + ADP + H(+)</text>
        <dbReference type="Rhea" id="RHEA:24152"/>
        <dbReference type="ChEBI" id="CHEBI:15378"/>
        <dbReference type="ChEBI" id="CHEBI:30616"/>
        <dbReference type="ChEBI" id="CHEBI:58243"/>
        <dbReference type="ChEBI" id="CHEBI:58339"/>
        <dbReference type="ChEBI" id="CHEBI:456216"/>
        <dbReference type="EC" id="2.7.1.25"/>
    </reaction>
</comment>
<dbReference type="PROSITE" id="PS51722">
    <property type="entry name" value="G_TR_2"/>
    <property type="match status" value="1"/>
</dbReference>
<dbReference type="GO" id="GO:0005525">
    <property type="term" value="F:GTP binding"/>
    <property type="evidence" value="ECO:0007669"/>
    <property type="project" value="UniProtKB-UniRule"/>
</dbReference>
<dbReference type="InterPro" id="IPR009001">
    <property type="entry name" value="Transl_elong_EF1A/Init_IF2_C"/>
</dbReference>
<evidence type="ECO:0000256" key="7">
    <source>
        <dbReference type="ARBA" id="ARBA00022840"/>
    </source>
</evidence>
<dbReference type="AlphaFoldDB" id="A0A9X2KG77"/>
<keyword evidence="4 11" id="KW-0808">Transferase</keyword>
<dbReference type="InterPro" id="IPR044139">
    <property type="entry name" value="CysN_NoDQ_III"/>
</dbReference>
<feature type="domain" description="Tr-type G" evidence="14">
    <location>
        <begin position="54"/>
        <end position="269"/>
    </location>
</feature>
<dbReference type="PANTHER" id="PTHR23115">
    <property type="entry name" value="TRANSLATION FACTOR"/>
    <property type="match status" value="1"/>
</dbReference>
<reference evidence="15" key="1">
    <citation type="submission" date="2022-03" db="EMBL/GenBank/DDBJ databases">
        <title>Aurantimonas Liuensis sp. Nov., isolated from the hadal seawater of the Mariana Trench.</title>
        <authorList>
            <person name="Liu R."/>
        </authorList>
    </citation>
    <scope>NUCLEOTIDE SEQUENCE</scope>
    <source>
        <strain evidence="15">LRZ36</strain>
    </source>
</reference>
<dbReference type="EC" id="2.7.7.4" evidence="11"/>
<evidence type="ECO:0000256" key="13">
    <source>
        <dbReference type="SAM" id="Phobius"/>
    </source>
</evidence>
<evidence type="ECO:0000256" key="6">
    <source>
        <dbReference type="ARBA" id="ARBA00022741"/>
    </source>
</evidence>
<dbReference type="CDD" id="cd04095">
    <property type="entry name" value="CysN_NoDQ_III"/>
    <property type="match status" value="1"/>
</dbReference>
<evidence type="ECO:0000313" key="16">
    <source>
        <dbReference type="Proteomes" id="UP001155220"/>
    </source>
</evidence>
<dbReference type="InterPro" id="IPR031157">
    <property type="entry name" value="G_TR_CS"/>
</dbReference>
<feature type="compositionally biased region" description="Basic and acidic residues" evidence="12">
    <location>
        <begin position="1"/>
        <end position="12"/>
    </location>
</feature>
<evidence type="ECO:0000313" key="15">
    <source>
        <dbReference type="EMBL" id="MCP3056559.1"/>
    </source>
</evidence>
<dbReference type="InterPro" id="IPR041757">
    <property type="entry name" value="CysN_GTP-bd"/>
</dbReference>
<keyword evidence="13" id="KW-1133">Transmembrane helix</keyword>
<evidence type="ECO:0000256" key="1">
    <source>
        <dbReference type="ARBA" id="ARBA00001823"/>
    </source>
</evidence>
<protein>
    <recommendedName>
        <fullName evidence="11">Sulfate adenylyltransferase subunit 1</fullName>
        <ecNumber evidence="11">2.7.7.4</ecNumber>
    </recommendedName>
    <alternativeName>
        <fullName evidence="11">ATP-sulfurylase large subunit</fullName>
    </alternativeName>
    <alternativeName>
        <fullName evidence="11">Sulfate adenylate transferase</fullName>
        <shortName evidence="11">SAT</shortName>
    </alternativeName>
</protein>
<feature type="transmembrane region" description="Helical" evidence="13">
    <location>
        <begin position="508"/>
        <end position="533"/>
    </location>
</feature>
<comment type="function">
    <text evidence="9">Proposed to provide activated sulfate for transfer to Nod factor. ATP sulfurylase may be the GTPase, regulating ATP sulfurylase activity.</text>
</comment>
<dbReference type="SUPFAM" id="SSF50447">
    <property type="entry name" value="Translation proteins"/>
    <property type="match status" value="1"/>
</dbReference>
<keyword evidence="8 11" id="KW-0342">GTP-binding</keyword>
<dbReference type="SUPFAM" id="SSF50465">
    <property type="entry name" value="EF-Tu/eEF-1alpha/eIF2-gamma C-terminal domain"/>
    <property type="match status" value="1"/>
</dbReference>
<dbReference type="RefSeq" id="WP_253965363.1">
    <property type="nucleotide sequence ID" value="NZ_JALHBS010000100.1"/>
</dbReference>
<keyword evidence="16" id="KW-1185">Reference proteome</keyword>
<comment type="catalytic activity">
    <reaction evidence="10 11">
        <text>sulfate + ATP + H(+) = adenosine 5'-phosphosulfate + diphosphate</text>
        <dbReference type="Rhea" id="RHEA:18133"/>
        <dbReference type="ChEBI" id="CHEBI:15378"/>
        <dbReference type="ChEBI" id="CHEBI:16189"/>
        <dbReference type="ChEBI" id="CHEBI:30616"/>
        <dbReference type="ChEBI" id="CHEBI:33019"/>
        <dbReference type="ChEBI" id="CHEBI:58243"/>
        <dbReference type="EC" id="2.7.7.4"/>
    </reaction>
</comment>
<dbReference type="Gene3D" id="3.40.50.300">
    <property type="entry name" value="P-loop containing nucleotide triphosphate hydrolases"/>
    <property type="match status" value="1"/>
</dbReference>
<evidence type="ECO:0000256" key="11">
    <source>
        <dbReference type="HAMAP-Rule" id="MF_00062"/>
    </source>
</evidence>
<dbReference type="InterPro" id="IPR050100">
    <property type="entry name" value="TRAFAC_GTPase_members"/>
</dbReference>
<dbReference type="GO" id="GO:0000103">
    <property type="term" value="P:sulfate assimilation"/>
    <property type="evidence" value="ECO:0007669"/>
    <property type="project" value="UniProtKB-UniRule"/>
</dbReference>
<dbReference type="HAMAP" id="MF_00062">
    <property type="entry name" value="Sulf_adenylyltr_sub1"/>
    <property type="match status" value="1"/>
</dbReference>